<dbReference type="Proteomes" id="UP000298616">
    <property type="component" value="Chromosome"/>
</dbReference>
<sequence>MATNKNRVKKYIAESINLEDIYYESILSKTKTTTIRIGYVIFNDITTNLTFNSKPTIKAIIKKLDYSKTFRALDKNDAVNDGYESVDKLKNDLKKYYPDIEDDSPLTIITFLPL</sequence>
<keyword evidence="3" id="KW-1185">Reference proteome</keyword>
<dbReference type="RefSeq" id="WP_137091309.1">
    <property type="nucleotide sequence ID" value="NZ_CP028923.1"/>
</dbReference>
<gene>
    <name evidence="2" type="ORF">DCC35_13645</name>
</gene>
<name>A0A4D7JSP6_9BACT</name>
<protein>
    <recommendedName>
        <fullName evidence="1">ASCH domain-containing protein</fullName>
    </recommendedName>
</protein>
<feature type="domain" description="ASCH" evidence="1">
    <location>
        <begin position="20"/>
        <end position="112"/>
    </location>
</feature>
<dbReference type="InterPro" id="IPR015947">
    <property type="entry name" value="PUA-like_sf"/>
</dbReference>
<accession>A0A4D7JSP6</accession>
<dbReference type="KEGG" id="fpf:DCC35_13645"/>
<proteinExistence type="predicted"/>
<dbReference type="Gene3D" id="2.30.130.30">
    <property type="entry name" value="Hypothetical protein"/>
    <property type="match status" value="1"/>
</dbReference>
<dbReference type="PANTHER" id="PTHR42250">
    <property type="entry name" value="ASCH DOMAIN-CONTAINING PROTEIN"/>
    <property type="match status" value="1"/>
</dbReference>
<dbReference type="InterPro" id="IPR007374">
    <property type="entry name" value="ASCH_domain"/>
</dbReference>
<dbReference type="AlphaFoldDB" id="A0A4D7JSP6"/>
<reference evidence="2 3" key="1">
    <citation type="submission" date="2018-04" db="EMBL/GenBank/DDBJ databases">
        <title>Complete genome uncultured novel isolate.</title>
        <authorList>
            <person name="Merlino G."/>
        </authorList>
    </citation>
    <scope>NUCLEOTIDE SEQUENCE [LARGE SCALE GENOMIC DNA]</scope>
    <source>
        <strain evidence="3">R1DC9</strain>
    </source>
</reference>
<evidence type="ECO:0000313" key="3">
    <source>
        <dbReference type="Proteomes" id="UP000298616"/>
    </source>
</evidence>
<organism evidence="2 3">
    <name type="scientific">Mangrovivirga cuniculi</name>
    <dbReference type="NCBI Taxonomy" id="2715131"/>
    <lineage>
        <taxon>Bacteria</taxon>
        <taxon>Pseudomonadati</taxon>
        <taxon>Bacteroidota</taxon>
        <taxon>Cytophagia</taxon>
        <taxon>Cytophagales</taxon>
        <taxon>Mangrovivirgaceae</taxon>
        <taxon>Mangrovivirga</taxon>
    </lineage>
</organism>
<evidence type="ECO:0000313" key="2">
    <source>
        <dbReference type="EMBL" id="QCK15712.1"/>
    </source>
</evidence>
<dbReference type="PANTHER" id="PTHR42250:SF1">
    <property type="entry name" value="ASCH DOMAIN-CONTAINING PROTEIN"/>
    <property type="match status" value="1"/>
</dbReference>
<dbReference type="SUPFAM" id="SSF88697">
    <property type="entry name" value="PUA domain-like"/>
    <property type="match status" value="1"/>
</dbReference>
<dbReference type="Pfam" id="PF04266">
    <property type="entry name" value="ASCH"/>
    <property type="match status" value="1"/>
</dbReference>
<evidence type="ECO:0000259" key="1">
    <source>
        <dbReference type="Pfam" id="PF04266"/>
    </source>
</evidence>
<dbReference type="EMBL" id="CP028923">
    <property type="protein sequence ID" value="QCK15712.1"/>
    <property type="molecule type" value="Genomic_DNA"/>
</dbReference>